<evidence type="ECO:0000313" key="1">
    <source>
        <dbReference type="EMBL" id="MPN35637.1"/>
    </source>
</evidence>
<dbReference type="AlphaFoldDB" id="A0A645H9G1"/>
<proteinExistence type="predicted"/>
<name>A0A645H9G1_9ZZZZ</name>
<organism evidence="1">
    <name type="scientific">bioreactor metagenome</name>
    <dbReference type="NCBI Taxonomy" id="1076179"/>
    <lineage>
        <taxon>unclassified sequences</taxon>
        <taxon>metagenomes</taxon>
        <taxon>ecological metagenomes</taxon>
    </lineage>
</organism>
<gene>
    <name evidence="1" type="ORF">SDC9_183135</name>
</gene>
<sequence length="153" mass="17091">MIPVVISSTGSFKISFKRPTDTVALPISARILPKFLIGHKIIVSYEIKTKKFPTDKLPSIAVNIPTIKINKICPKQIKSLVLQYKPSKRINLNVNSLNTAFFFSKRSISYRSRLNALITRIPDKLSCIVVVITPSASSEAKNVFCVFLKKINA</sequence>
<accession>A0A645H9G1</accession>
<comment type="caution">
    <text evidence="1">The sequence shown here is derived from an EMBL/GenBank/DDBJ whole genome shotgun (WGS) entry which is preliminary data.</text>
</comment>
<dbReference type="EMBL" id="VSSQ01089357">
    <property type="protein sequence ID" value="MPN35637.1"/>
    <property type="molecule type" value="Genomic_DNA"/>
</dbReference>
<protein>
    <submittedName>
        <fullName evidence="1">Uncharacterized protein</fullName>
    </submittedName>
</protein>
<reference evidence="1" key="1">
    <citation type="submission" date="2019-08" db="EMBL/GenBank/DDBJ databases">
        <authorList>
            <person name="Kucharzyk K."/>
            <person name="Murdoch R.W."/>
            <person name="Higgins S."/>
            <person name="Loffler F."/>
        </authorList>
    </citation>
    <scope>NUCLEOTIDE SEQUENCE</scope>
</reference>